<proteinExistence type="predicted"/>
<sequence>MFPRVEAILSLSPHLKDKFTPLIEEHLMNLVTDFSNRLSDVTSIPKYLLTPMDMSLEDMMNLEDILVGELLYLQANEEAKAKYSCANKTKFWFLVKGIAPNLFKTTESLLLLPFPQHIFVRKQFLQQIFLGQNTAGNLTSGKI</sequence>
<evidence type="ECO:0000313" key="1">
    <source>
        <dbReference type="EMBL" id="KAI6660189.1"/>
    </source>
</evidence>
<keyword evidence="2" id="KW-1185">Reference proteome</keyword>
<comment type="caution">
    <text evidence="1">The sequence shown here is derived from an EMBL/GenBank/DDBJ whole genome shotgun (WGS) entry which is preliminary data.</text>
</comment>
<organism evidence="1 2">
    <name type="scientific">Oopsacas minuta</name>
    <dbReference type="NCBI Taxonomy" id="111878"/>
    <lineage>
        <taxon>Eukaryota</taxon>
        <taxon>Metazoa</taxon>
        <taxon>Porifera</taxon>
        <taxon>Hexactinellida</taxon>
        <taxon>Hexasterophora</taxon>
        <taxon>Lyssacinosida</taxon>
        <taxon>Leucopsacidae</taxon>
        <taxon>Oopsacas</taxon>
    </lineage>
</organism>
<dbReference type="Proteomes" id="UP001165289">
    <property type="component" value="Unassembled WGS sequence"/>
</dbReference>
<reference evidence="1 2" key="1">
    <citation type="journal article" date="2023" name="BMC Biol.">
        <title>The compact genome of the sponge Oopsacas minuta (Hexactinellida) is lacking key metazoan core genes.</title>
        <authorList>
            <person name="Santini S."/>
            <person name="Schenkelaars Q."/>
            <person name="Jourda C."/>
            <person name="Duchesne M."/>
            <person name="Belahbib H."/>
            <person name="Rocher C."/>
            <person name="Selva M."/>
            <person name="Riesgo A."/>
            <person name="Vervoort M."/>
            <person name="Leys S.P."/>
            <person name="Kodjabachian L."/>
            <person name="Le Bivic A."/>
            <person name="Borchiellini C."/>
            <person name="Claverie J.M."/>
            <person name="Renard E."/>
        </authorList>
    </citation>
    <scope>NUCLEOTIDE SEQUENCE [LARGE SCALE GENOMIC DNA]</scope>
    <source>
        <strain evidence="1">SPO-2</strain>
    </source>
</reference>
<dbReference type="EMBL" id="JAKMXF010000039">
    <property type="protein sequence ID" value="KAI6660189.1"/>
    <property type="molecule type" value="Genomic_DNA"/>
</dbReference>
<accession>A0AAV7KHV6</accession>
<evidence type="ECO:0000313" key="2">
    <source>
        <dbReference type="Proteomes" id="UP001165289"/>
    </source>
</evidence>
<name>A0AAV7KHV6_9METZ</name>
<gene>
    <name evidence="1" type="ORF">LOD99_10500</name>
</gene>
<protein>
    <submittedName>
        <fullName evidence="1">Protein ZBED8-like</fullName>
    </submittedName>
</protein>
<dbReference type="AlphaFoldDB" id="A0AAV7KHV6"/>